<protein>
    <recommendedName>
        <fullName evidence="4">Chromosome partitioning protein ParA</fullName>
    </recommendedName>
</protein>
<dbReference type="AlphaFoldDB" id="A0A1C7FDF8"/>
<dbReference type="Proteomes" id="UP000092528">
    <property type="component" value="Chromosome 1"/>
</dbReference>
<proteinExistence type="predicted"/>
<feature type="signal peptide" evidence="1">
    <location>
        <begin position="1"/>
        <end position="24"/>
    </location>
</feature>
<evidence type="ECO:0000256" key="1">
    <source>
        <dbReference type="SAM" id="SignalP"/>
    </source>
</evidence>
<sequence length="486" mass="55013">MLNTHSLIPLAALTLCSLSSSAFAANNTIRTGYFIDAPVTGLFYKTSSNLSGITNKGAYQFSDGDIVSFYLGKDEDSYLLSRLSSQEVITPTLASTKPSRSINMTRLLLSLDSTPEDRQEILLLSELLANPEFQKNLNQLDLNILNSEMVKPLNIELVSTKEAVEHLNQSQKYIEQHFASDKIIYSPLNQRLKNIIIKKRDYYGRVCAYDLRFRNHPKYRSPIGEITYKVTNHELIEYPDVGDMFNGCNLKPNPNAKVVRTPAHEMIDDYGVSGCAKKGCTRNDLNGFAIDDYNDDGDWKYRSLAINFDPTTLLLMEKTQGLGQTVNIHHRNLTEEIWFTYPEKPHSGIPYEGIWQETTYKDDQISEMCLLIKNGTVKTTPLSASHCPENVNAYQNDKTQQYADMWWVSPTATKANIGQLNIAVRWNQKSGTPANFTTWEYLPAGKNWDAGILYRYQQTVTKQTDGSDQLNTHAISEYFKVTGVTQ</sequence>
<accession>A0A1C7FDF8</accession>
<evidence type="ECO:0000313" key="2">
    <source>
        <dbReference type="EMBL" id="ANU37946.1"/>
    </source>
</evidence>
<evidence type="ECO:0008006" key="4">
    <source>
        <dbReference type="Google" id="ProtNLM"/>
    </source>
</evidence>
<reference evidence="2 3" key="1">
    <citation type="submission" date="2016-07" db="EMBL/GenBank/DDBJ databases">
        <title>Genome sequencing of Vibrio scophthalmi strain VS-05, an isolated from Paralichthys olivaceus.</title>
        <authorList>
            <person name="Han H.-J."/>
        </authorList>
    </citation>
    <scope>NUCLEOTIDE SEQUENCE [LARGE SCALE GENOMIC DNA]</scope>
    <source>
        <strain evidence="2 3">VS-05</strain>
    </source>
</reference>
<dbReference type="EMBL" id="CP016414">
    <property type="protein sequence ID" value="ANU37946.1"/>
    <property type="molecule type" value="Genomic_DNA"/>
</dbReference>
<keyword evidence="1" id="KW-0732">Signal</keyword>
<name>A0A1C7FDF8_9VIBR</name>
<dbReference type="GeneID" id="96872078"/>
<gene>
    <name evidence="2" type="ORF">VSVS05_02892</name>
</gene>
<evidence type="ECO:0000313" key="3">
    <source>
        <dbReference type="Proteomes" id="UP000092528"/>
    </source>
</evidence>
<organism evidence="2 3">
    <name type="scientific">Vibrio scophthalmi</name>
    <dbReference type="NCBI Taxonomy" id="45658"/>
    <lineage>
        <taxon>Bacteria</taxon>
        <taxon>Pseudomonadati</taxon>
        <taxon>Pseudomonadota</taxon>
        <taxon>Gammaproteobacteria</taxon>
        <taxon>Vibrionales</taxon>
        <taxon>Vibrionaceae</taxon>
        <taxon>Vibrio</taxon>
    </lineage>
</organism>
<keyword evidence="3" id="KW-1185">Reference proteome</keyword>
<dbReference type="RefSeq" id="WP_065545920.1">
    <property type="nucleotide sequence ID" value="NZ_CP016414.1"/>
</dbReference>
<dbReference type="PATRIC" id="fig|45658.7.peg.2834"/>
<feature type="chain" id="PRO_5008885582" description="Chromosome partitioning protein ParA" evidence="1">
    <location>
        <begin position="25"/>
        <end position="486"/>
    </location>
</feature>
<dbReference type="STRING" id="45658.VSVS12_00091"/>